<accession>A0A2A9ES29</accession>
<feature type="transmembrane region" description="Helical" evidence="1">
    <location>
        <begin position="27"/>
        <end position="51"/>
    </location>
</feature>
<dbReference type="AlphaFoldDB" id="A0A2A9ES29"/>
<evidence type="ECO:0000313" key="3">
    <source>
        <dbReference type="Proteomes" id="UP000222106"/>
    </source>
</evidence>
<keyword evidence="1" id="KW-0812">Transmembrane</keyword>
<evidence type="ECO:0000313" key="2">
    <source>
        <dbReference type="EMBL" id="PFG41009.1"/>
    </source>
</evidence>
<comment type="caution">
    <text evidence="2">The sequence shown here is derived from an EMBL/GenBank/DDBJ whole genome shotgun (WGS) entry which is preliminary data.</text>
</comment>
<dbReference type="Proteomes" id="UP000222106">
    <property type="component" value="Unassembled WGS sequence"/>
</dbReference>
<dbReference type="EMBL" id="PDJI01000004">
    <property type="protein sequence ID" value="PFG41009.1"/>
    <property type="molecule type" value="Genomic_DNA"/>
</dbReference>
<sequence length="62" mass="6175">MWDGGAPWLTFAGAPVAPGEELRRPRLAATAAAATWALVPALALALALALAPLTVPAVTADA</sequence>
<keyword evidence="3" id="KW-1185">Reference proteome</keyword>
<keyword evidence="1" id="KW-0472">Membrane</keyword>
<evidence type="ECO:0000256" key="1">
    <source>
        <dbReference type="SAM" id="Phobius"/>
    </source>
</evidence>
<name>A0A2A9ES29_9MICO</name>
<keyword evidence="1" id="KW-1133">Transmembrane helix</keyword>
<dbReference type="RefSeq" id="WP_098484828.1">
    <property type="nucleotide sequence ID" value="NZ_PDJI01000004.1"/>
</dbReference>
<gene>
    <name evidence="2" type="ORF">ATJ97_3554</name>
</gene>
<proteinExistence type="predicted"/>
<reference evidence="2 3" key="1">
    <citation type="submission" date="2017-10" db="EMBL/GenBank/DDBJ databases">
        <title>Sequencing the genomes of 1000 actinobacteria strains.</title>
        <authorList>
            <person name="Klenk H.-P."/>
        </authorList>
    </citation>
    <scope>NUCLEOTIDE SEQUENCE [LARGE SCALE GENOMIC DNA]</scope>
    <source>
        <strain evidence="2 3">DSM 21838</strain>
    </source>
</reference>
<organism evidence="2 3">
    <name type="scientific">Georgenia soli</name>
    <dbReference type="NCBI Taxonomy" id="638953"/>
    <lineage>
        <taxon>Bacteria</taxon>
        <taxon>Bacillati</taxon>
        <taxon>Actinomycetota</taxon>
        <taxon>Actinomycetes</taxon>
        <taxon>Micrococcales</taxon>
        <taxon>Bogoriellaceae</taxon>
        <taxon>Georgenia</taxon>
    </lineage>
</organism>
<protein>
    <submittedName>
        <fullName evidence="2">Uncharacterized protein</fullName>
    </submittedName>
</protein>